<accession>Q08I41</accession>
<dbReference type="RefSeq" id="NP_001076728.1">
    <property type="nucleotide sequence ID" value="NM_001083259.3"/>
</dbReference>
<dbReference type="OrthoDB" id="5815019at2759"/>
<dbReference type="Bgee" id="WBGene00012744">
    <property type="expression patterns" value="Expressed in embryo and 3 other cell types or tissues"/>
</dbReference>
<dbReference type="Proteomes" id="UP000001940">
    <property type="component" value="Chromosome IV"/>
</dbReference>
<evidence type="ECO:0000313" key="3">
    <source>
        <dbReference type="EMBL" id="CAL49451.1"/>
    </source>
</evidence>
<feature type="domain" description="Methyltransferase FkbM" evidence="2">
    <location>
        <begin position="95"/>
        <end position="249"/>
    </location>
</feature>
<keyword evidence="4" id="KW-1185">Reference proteome</keyword>
<evidence type="ECO:0000313" key="4">
    <source>
        <dbReference type="Proteomes" id="UP000001940"/>
    </source>
</evidence>
<name>Q08I41_CAEEL</name>
<dbReference type="WormBase" id="Y40H7A.4b">
    <property type="protein sequence ID" value="CE40480"/>
    <property type="gene ID" value="WBGene00012744"/>
</dbReference>
<dbReference type="PANTHER" id="PTHR32026:SF5">
    <property type="entry name" value="METHYLTRANSFERASE FKBM DOMAIN-CONTAINING PROTEIN"/>
    <property type="match status" value="1"/>
</dbReference>
<evidence type="ECO:0000313" key="5">
    <source>
        <dbReference type="WormBase" id="Y40H7A.4b"/>
    </source>
</evidence>
<dbReference type="CTD" id="189803"/>
<dbReference type="InterPro" id="IPR006342">
    <property type="entry name" value="FkbM_mtfrase"/>
</dbReference>
<dbReference type="GO" id="GO:0008168">
    <property type="term" value="F:methyltransferase activity"/>
    <property type="evidence" value="ECO:0007669"/>
    <property type="project" value="UniProtKB-KW"/>
</dbReference>
<dbReference type="GeneID" id="189803"/>
<dbReference type="STRING" id="6239.Y40H7A.4b.1"/>
<dbReference type="SUPFAM" id="SSF53335">
    <property type="entry name" value="S-adenosyl-L-methionine-dependent methyltransferases"/>
    <property type="match status" value="1"/>
</dbReference>
<reference evidence="3 4" key="1">
    <citation type="journal article" date="1998" name="Science">
        <title>Genome sequence of the nematode C. elegans: a platform for investigating biology.</title>
        <authorList>
            <consortium name="The C. elegans sequencing consortium"/>
            <person name="Sulson J.E."/>
            <person name="Waterston R."/>
        </authorList>
    </citation>
    <scope>NUCLEOTIDE SEQUENCE [LARGE SCALE GENOMIC DNA]</scope>
    <source>
        <strain evidence="3 4">Bristol N2</strain>
    </source>
</reference>
<dbReference type="AlphaFoldDB" id="Q08I41"/>
<dbReference type="InParanoid" id="Q08I41"/>
<dbReference type="Pfam" id="PF05050">
    <property type="entry name" value="Methyltransf_21"/>
    <property type="match status" value="1"/>
</dbReference>
<dbReference type="InterPro" id="IPR029063">
    <property type="entry name" value="SAM-dependent_MTases_sf"/>
</dbReference>
<dbReference type="PhylomeDB" id="Q08I41"/>
<organism evidence="3 4">
    <name type="scientific">Caenorhabditis elegans</name>
    <dbReference type="NCBI Taxonomy" id="6239"/>
    <lineage>
        <taxon>Eukaryota</taxon>
        <taxon>Metazoa</taxon>
        <taxon>Ecdysozoa</taxon>
        <taxon>Nematoda</taxon>
        <taxon>Chromadorea</taxon>
        <taxon>Rhabditida</taxon>
        <taxon>Rhabditina</taxon>
        <taxon>Rhabditomorpha</taxon>
        <taxon>Rhabditoidea</taxon>
        <taxon>Rhabditidae</taxon>
        <taxon>Peloderinae</taxon>
        <taxon>Caenorhabditis</taxon>
    </lineage>
</organism>
<dbReference type="InterPro" id="IPR026913">
    <property type="entry name" value="METTL24"/>
</dbReference>
<keyword evidence="3" id="KW-0808">Transferase</keyword>
<proteinExistence type="predicted"/>
<keyword evidence="1" id="KW-0472">Membrane</keyword>
<dbReference type="UCSC" id="Y40H7A.4b">
    <property type="organism name" value="c. elegans"/>
</dbReference>
<dbReference type="FunCoup" id="Q08I41">
    <property type="interactions" value="7"/>
</dbReference>
<evidence type="ECO:0000256" key="1">
    <source>
        <dbReference type="SAM" id="Phobius"/>
    </source>
</evidence>
<dbReference type="ExpressionAtlas" id="Q08I41">
    <property type="expression patterns" value="baseline and differential"/>
</dbReference>
<feature type="transmembrane region" description="Helical" evidence="1">
    <location>
        <begin position="12"/>
        <end position="30"/>
    </location>
</feature>
<keyword evidence="1" id="KW-0812">Transmembrane</keyword>
<dbReference type="GO" id="GO:0032259">
    <property type="term" value="P:methylation"/>
    <property type="evidence" value="ECO:0007669"/>
    <property type="project" value="UniProtKB-KW"/>
</dbReference>
<evidence type="ECO:0000259" key="2">
    <source>
        <dbReference type="Pfam" id="PF05050"/>
    </source>
</evidence>
<sequence length="291" mass="33248">MTTHFINSKCLGYFMILVILILSVANYYRLAFILESIEKLPPDTNYPNHQLLDSDSPIRELRRAALLSADQVQREIIENAVGEDNKNFYQKLRPEAFCPLKIKIGGKGDGGKIVCNPKAIKDDCTLMSLGLNNQVDYEQEIYNITGGNCLLLAADKDPQNMNTLRIFSTLKSHVYVGMIPDNLTIAHIMHSEYKTEVEILKIDIEGGEHTGLEQFLRDFFVCQILIEIHGWPPEHLDMLQKISRYGFRIFNIEPNRLCTRCAEYSFINELCMSQYSVLPLANMIPRNLTVV</sequence>
<keyword evidence="1" id="KW-1133">Transmembrane helix</keyword>
<dbReference type="EMBL" id="BX284604">
    <property type="protein sequence ID" value="CAL49451.1"/>
    <property type="molecule type" value="Genomic_DNA"/>
</dbReference>
<dbReference type="PeptideAtlas" id="Q08I41"/>
<keyword evidence="3" id="KW-0489">Methyltransferase</keyword>
<dbReference type="AGR" id="WB:WBGene00012744"/>
<gene>
    <name evidence="3" type="ORF">CELE_Y40H7A.4</name>
    <name evidence="3 5" type="ORF">Y40H7A.4</name>
</gene>
<dbReference type="PANTHER" id="PTHR32026">
    <property type="entry name" value="METHYLTRANSFERASE-LIKE PROTEIN 24"/>
    <property type="match status" value="1"/>
</dbReference>
<protein>
    <submittedName>
        <fullName evidence="3">Methyltransferase FkbM domain-containing protein</fullName>
    </submittedName>
</protein>